<evidence type="ECO:0000256" key="1">
    <source>
        <dbReference type="ARBA" id="ARBA00000085"/>
    </source>
</evidence>
<dbReference type="Gene3D" id="6.10.340.10">
    <property type="match status" value="1"/>
</dbReference>
<feature type="region of interest" description="Disordered" evidence="11">
    <location>
        <begin position="67"/>
        <end position="86"/>
    </location>
</feature>
<dbReference type="Pfam" id="PF00512">
    <property type="entry name" value="HisKA"/>
    <property type="match status" value="1"/>
</dbReference>
<dbReference type="CDD" id="cd06225">
    <property type="entry name" value="HAMP"/>
    <property type="match status" value="1"/>
</dbReference>
<evidence type="ECO:0000256" key="9">
    <source>
        <dbReference type="ARBA" id="ARBA00023012"/>
    </source>
</evidence>
<dbReference type="InterPro" id="IPR003660">
    <property type="entry name" value="HAMP_dom"/>
</dbReference>
<accession>A0ABT0XD79</accession>
<dbReference type="PANTHER" id="PTHR45436:SF5">
    <property type="entry name" value="SENSOR HISTIDINE KINASE TRCS"/>
    <property type="match status" value="1"/>
</dbReference>
<comment type="subcellular location">
    <subcellularLocation>
        <location evidence="2">Cell membrane</location>
    </subcellularLocation>
</comment>
<evidence type="ECO:0000256" key="5">
    <source>
        <dbReference type="ARBA" id="ARBA00022679"/>
    </source>
</evidence>
<dbReference type="SUPFAM" id="SSF47384">
    <property type="entry name" value="Homodimeric domain of signal transducing histidine kinase"/>
    <property type="match status" value="1"/>
</dbReference>
<evidence type="ECO:0000313" key="16">
    <source>
        <dbReference type="Proteomes" id="UP001167160"/>
    </source>
</evidence>
<dbReference type="RefSeq" id="WP_251419367.1">
    <property type="nucleotide sequence ID" value="NZ_JAMQGM010000067.1"/>
</dbReference>
<evidence type="ECO:0000259" key="13">
    <source>
        <dbReference type="PROSITE" id="PS50109"/>
    </source>
</evidence>
<dbReference type="PROSITE" id="PS50885">
    <property type="entry name" value="HAMP"/>
    <property type="match status" value="1"/>
</dbReference>
<dbReference type="InterPro" id="IPR050428">
    <property type="entry name" value="TCS_sensor_his_kinase"/>
</dbReference>
<dbReference type="Proteomes" id="UP001167160">
    <property type="component" value="Unassembled WGS sequence"/>
</dbReference>
<evidence type="ECO:0000256" key="6">
    <source>
        <dbReference type="ARBA" id="ARBA00022692"/>
    </source>
</evidence>
<keyword evidence="8 12" id="KW-1133">Transmembrane helix</keyword>
<dbReference type="CDD" id="cd00082">
    <property type="entry name" value="HisKA"/>
    <property type="match status" value="1"/>
</dbReference>
<evidence type="ECO:0000313" key="15">
    <source>
        <dbReference type="EMBL" id="MCM2580480.1"/>
    </source>
</evidence>
<dbReference type="PRINTS" id="PR00344">
    <property type="entry name" value="BCTRLSENSOR"/>
</dbReference>
<dbReference type="InterPro" id="IPR036097">
    <property type="entry name" value="HisK_dim/P_sf"/>
</dbReference>
<dbReference type="PROSITE" id="PS50109">
    <property type="entry name" value="HIS_KIN"/>
    <property type="match status" value="1"/>
</dbReference>
<dbReference type="InterPro" id="IPR005467">
    <property type="entry name" value="His_kinase_dom"/>
</dbReference>
<keyword evidence="16" id="KW-1185">Reference proteome</keyword>
<comment type="catalytic activity">
    <reaction evidence="1">
        <text>ATP + protein L-histidine = ADP + protein N-phospho-L-histidine.</text>
        <dbReference type="EC" id="2.7.13.3"/>
    </reaction>
</comment>
<dbReference type="Pfam" id="PF00672">
    <property type="entry name" value="HAMP"/>
    <property type="match status" value="1"/>
</dbReference>
<dbReference type="InterPro" id="IPR036890">
    <property type="entry name" value="HATPase_C_sf"/>
</dbReference>
<dbReference type="PANTHER" id="PTHR45436">
    <property type="entry name" value="SENSOR HISTIDINE KINASE YKOH"/>
    <property type="match status" value="1"/>
</dbReference>
<gene>
    <name evidence="15" type="ORF">M1E25_24620</name>
</gene>
<dbReference type="InterPro" id="IPR004358">
    <property type="entry name" value="Sig_transdc_His_kin-like_C"/>
</dbReference>
<dbReference type="InterPro" id="IPR003594">
    <property type="entry name" value="HATPase_dom"/>
</dbReference>
<keyword evidence="9" id="KW-0902">Two-component regulatory system</keyword>
<dbReference type="Gene3D" id="3.30.565.10">
    <property type="entry name" value="Histidine kinase-like ATPase, C-terminal domain"/>
    <property type="match status" value="1"/>
</dbReference>
<dbReference type="EC" id="2.7.13.3" evidence="3"/>
<evidence type="ECO:0000256" key="7">
    <source>
        <dbReference type="ARBA" id="ARBA00022777"/>
    </source>
</evidence>
<evidence type="ECO:0000259" key="14">
    <source>
        <dbReference type="PROSITE" id="PS50885"/>
    </source>
</evidence>
<feature type="domain" description="Histidine kinase" evidence="13">
    <location>
        <begin position="257"/>
        <end position="468"/>
    </location>
</feature>
<dbReference type="InterPro" id="IPR003661">
    <property type="entry name" value="HisK_dim/P_dom"/>
</dbReference>
<dbReference type="EMBL" id="JAMQGM010000067">
    <property type="protein sequence ID" value="MCM2580480.1"/>
    <property type="molecule type" value="Genomic_DNA"/>
</dbReference>
<dbReference type="Pfam" id="PF02518">
    <property type="entry name" value="HATPase_c"/>
    <property type="match status" value="1"/>
</dbReference>
<dbReference type="CDD" id="cd00075">
    <property type="entry name" value="HATPase"/>
    <property type="match status" value="1"/>
</dbReference>
<evidence type="ECO:0000256" key="4">
    <source>
        <dbReference type="ARBA" id="ARBA00022553"/>
    </source>
</evidence>
<keyword evidence="10 12" id="KW-0472">Membrane</keyword>
<dbReference type="GO" id="GO:0016301">
    <property type="term" value="F:kinase activity"/>
    <property type="evidence" value="ECO:0007669"/>
    <property type="project" value="UniProtKB-KW"/>
</dbReference>
<keyword evidence="6 12" id="KW-0812">Transmembrane</keyword>
<dbReference type="SUPFAM" id="SSF158472">
    <property type="entry name" value="HAMP domain-like"/>
    <property type="match status" value="1"/>
</dbReference>
<keyword evidence="7 15" id="KW-0418">Kinase</keyword>
<evidence type="ECO:0000256" key="8">
    <source>
        <dbReference type="ARBA" id="ARBA00022989"/>
    </source>
</evidence>
<feature type="transmembrane region" description="Helical" evidence="12">
    <location>
        <begin position="177"/>
        <end position="195"/>
    </location>
</feature>
<proteinExistence type="predicted"/>
<reference evidence="15" key="1">
    <citation type="journal article" date="2023" name="Int. J. Syst. Evol. Microbiol.">
        <title>Streptomyces meridianus sp. nov. isolated from brackish water of the Tagus estuary in Alcochete, Portugal.</title>
        <authorList>
            <person name="Santos J.D.N."/>
            <person name="Klimek D."/>
            <person name="Calusinska M."/>
            <person name="Lobo Da Cunha A."/>
            <person name="Catita J."/>
            <person name="Goncalves H."/>
            <person name="Gonzalez I."/>
            <person name="Reyes F."/>
            <person name="Lage O.M."/>
        </authorList>
    </citation>
    <scope>NUCLEOTIDE SEQUENCE</scope>
    <source>
        <strain evidence="15">MTZ3.1</strain>
    </source>
</reference>
<dbReference type="Gene3D" id="1.10.287.130">
    <property type="match status" value="1"/>
</dbReference>
<organism evidence="15 16">
    <name type="scientific">Streptomyces meridianus</name>
    <dbReference type="NCBI Taxonomy" id="2938945"/>
    <lineage>
        <taxon>Bacteria</taxon>
        <taxon>Bacillati</taxon>
        <taxon>Actinomycetota</taxon>
        <taxon>Actinomycetes</taxon>
        <taxon>Kitasatosporales</taxon>
        <taxon>Streptomycetaceae</taxon>
        <taxon>Streptomyces</taxon>
    </lineage>
</organism>
<keyword evidence="4" id="KW-0597">Phosphoprotein</keyword>
<protein>
    <recommendedName>
        <fullName evidence="3">histidine kinase</fullName>
        <ecNumber evidence="3">2.7.13.3</ecNumber>
    </recommendedName>
</protein>
<dbReference type="SMART" id="SM00304">
    <property type="entry name" value="HAMP"/>
    <property type="match status" value="1"/>
</dbReference>
<evidence type="ECO:0000256" key="11">
    <source>
        <dbReference type="SAM" id="MobiDB-lite"/>
    </source>
</evidence>
<evidence type="ECO:0000256" key="2">
    <source>
        <dbReference type="ARBA" id="ARBA00004236"/>
    </source>
</evidence>
<name>A0ABT0XD79_9ACTN</name>
<dbReference type="SMART" id="SM00388">
    <property type="entry name" value="HisKA"/>
    <property type="match status" value="1"/>
</dbReference>
<comment type="caution">
    <text evidence="15">The sequence shown here is derived from an EMBL/GenBank/DDBJ whole genome shotgun (WGS) entry which is preliminary data.</text>
</comment>
<dbReference type="SMART" id="SM00387">
    <property type="entry name" value="HATPase_c"/>
    <property type="match status" value="1"/>
</dbReference>
<evidence type="ECO:0000256" key="10">
    <source>
        <dbReference type="ARBA" id="ARBA00023136"/>
    </source>
</evidence>
<sequence length="484" mass="51635">MCLPRTAPARRSLRTTLSLSFAAVAASVTVLVGFLSYDAAAHLVRVNEERIFSRTVDDLRSRVRQQRLDPVDYTPGDTAASGPRADLSRAARTGVQVLDGRGAVADRGRPRLPVGRRDRSVAASAAPGESLVRAVAIRGERYRIATVALGGNRGAVQVAQQFSDTEDLLEELQKRTVLFIVTVVMGAGVTGWWLARRITGRLVRLARVAESVALTGRLETDVPVAGRDEVACLGRAFDDMLGRLARSVDDQRRLMQDAGHELRTPLTSLRTNVAMLHRLDRLPEAARAELLDDLVSETRELTDLVNELVALAAGHRMDGEPGPVDLAEVAGTAAALARRRTGRTVTVRTAGAAPGGFAPVTGRRVALLRAVTNLLENAAKFDGRGGPIEVLVSPSGLEVRDRGPGIAEQDLVRVFDRFYRADDARSLPGSGLGLAIVREVAAAHGGTVFAANRPGGGARIGFTVAERTFDVPAPRTRNGSGSQV</sequence>
<feature type="domain" description="HAMP" evidence="14">
    <location>
        <begin position="196"/>
        <end position="249"/>
    </location>
</feature>
<dbReference type="SUPFAM" id="SSF55874">
    <property type="entry name" value="ATPase domain of HSP90 chaperone/DNA topoisomerase II/histidine kinase"/>
    <property type="match status" value="1"/>
</dbReference>
<evidence type="ECO:0000256" key="12">
    <source>
        <dbReference type="SAM" id="Phobius"/>
    </source>
</evidence>
<evidence type="ECO:0000256" key="3">
    <source>
        <dbReference type="ARBA" id="ARBA00012438"/>
    </source>
</evidence>
<keyword evidence="5" id="KW-0808">Transferase</keyword>